<comment type="caution">
    <text evidence="3">The sequence shown here is derived from an EMBL/GenBank/DDBJ whole genome shotgun (WGS) entry which is preliminary data.</text>
</comment>
<dbReference type="Proteomes" id="UP001373714">
    <property type="component" value="Unassembled WGS sequence"/>
</dbReference>
<proteinExistence type="predicted"/>
<protein>
    <submittedName>
        <fullName evidence="3">Uncharacterized protein</fullName>
    </submittedName>
</protein>
<accession>A0AAV9VL83</accession>
<sequence>MQNSYQQMPYNGKQSYMAVPQPPPAGAELPQYSGVDVEKAAPANFNPSPNFRPSPNKDSIYLPLIKRRVAKKTFWIVVGVVAGVIVVAIIVGVAVGVSKSKNNNKGGKGRGAQGAKGGRNGSGGGGFDSGDGDDTGTGDDGSGTPDGGSSSTDPCQQLVEIGAPWSAISDCLHQQHVTTMELIDNFDGSNDYNPYTDYNPYSSSGSTDKPDGKPHNRKVDLVVGIDRAGKLLHGRPSAFHGNLDAHKDEIRQGFHHTPAKPAVAAVSKVLKSLGHSVKGQKQPLREDKDGKPKDKGKGDLDGKKAPKPTPTKAPGNLDDKKTHGKPTKLPGKTNEKTQGNPGIKAPRPTKVPQKTNEKSPGNSDVRKAPKPTKIPQKTNEKSPGNSDLRKAPRPV</sequence>
<feature type="region of interest" description="Disordered" evidence="1">
    <location>
        <begin position="194"/>
        <end position="217"/>
    </location>
</feature>
<dbReference type="AlphaFoldDB" id="A0AAV9VL83"/>
<organism evidence="3 4">
    <name type="scientific">Orbilia blumenaviensis</name>
    <dbReference type="NCBI Taxonomy" id="1796055"/>
    <lineage>
        <taxon>Eukaryota</taxon>
        <taxon>Fungi</taxon>
        <taxon>Dikarya</taxon>
        <taxon>Ascomycota</taxon>
        <taxon>Pezizomycotina</taxon>
        <taxon>Orbiliomycetes</taxon>
        <taxon>Orbiliales</taxon>
        <taxon>Orbiliaceae</taxon>
        <taxon>Orbilia</taxon>
    </lineage>
</organism>
<evidence type="ECO:0000313" key="3">
    <source>
        <dbReference type="EMBL" id="KAK6361978.1"/>
    </source>
</evidence>
<feature type="compositionally biased region" description="Basic and acidic residues" evidence="1">
    <location>
        <begin position="283"/>
        <end position="304"/>
    </location>
</feature>
<feature type="compositionally biased region" description="Low complexity" evidence="1">
    <location>
        <begin position="194"/>
        <end position="204"/>
    </location>
</feature>
<reference evidence="3 4" key="1">
    <citation type="submission" date="2019-10" db="EMBL/GenBank/DDBJ databases">
        <authorList>
            <person name="Palmer J.M."/>
        </authorList>
    </citation>
    <scope>NUCLEOTIDE SEQUENCE [LARGE SCALE GENOMIC DNA]</scope>
    <source>
        <strain evidence="3 4">TWF730</strain>
    </source>
</reference>
<keyword evidence="4" id="KW-1185">Reference proteome</keyword>
<evidence type="ECO:0000313" key="4">
    <source>
        <dbReference type="Proteomes" id="UP001373714"/>
    </source>
</evidence>
<feature type="compositionally biased region" description="Polar residues" evidence="1">
    <location>
        <begin position="352"/>
        <end position="362"/>
    </location>
</feature>
<name>A0AAV9VL83_9PEZI</name>
<feature type="compositionally biased region" description="Basic and acidic residues" evidence="1">
    <location>
        <begin position="208"/>
        <end position="217"/>
    </location>
</feature>
<feature type="compositionally biased region" description="Gly residues" evidence="1">
    <location>
        <begin position="109"/>
        <end position="129"/>
    </location>
</feature>
<gene>
    <name evidence="3" type="ORF">TWF730_005683</name>
</gene>
<keyword evidence="2" id="KW-1133">Transmembrane helix</keyword>
<feature type="transmembrane region" description="Helical" evidence="2">
    <location>
        <begin position="74"/>
        <end position="97"/>
    </location>
</feature>
<keyword evidence="2" id="KW-0812">Transmembrane</keyword>
<dbReference type="EMBL" id="JAVHNS010000002">
    <property type="protein sequence ID" value="KAK6361978.1"/>
    <property type="molecule type" value="Genomic_DNA"/>
</dbReference>
<keyword evidence="2" id="KW-0472">Membrane</keyword>
<feature type="region of interest" description="Disordered" evidence="1">
    <location>
        <begin position="274"/>
        <end position="395"/>
    </location>
</feature>
<feature type="region of interest" description="Disordered" evidence="1">
    <location>
        <begin position="100"/>
        <end position="155"/>
    </location>
</feature>
<feature type="compositionally biased region" description="Polar residues" evidence="1">
    <location>
        <begin position="375"/>
        <end position="385"/>
    </location>
</feature>
<evidence type="ECO:0000256" key="2">
    <source>
        <dbReference type="SAM" id="Phobius"/>
    </source>
</evidence>
<evidence type="ECO:0000256" key="1">
    <source>
        <dbReference type="SAM" id="MobiDB-lite"/>
    </source>
</evidence>